<proteinExistence type="predicted"/>
<reference evidence="1" key="1">
    <citation type="submission" date="2023-02" db="EMBL/GenBank/DDBJ databases">
        <title>Description of Roseinatronobacter alkalisoli sp. nov., an alkaliphilic bacerium isolated from soda soil.</title>
        <authorList>
            <person name="Wei W."/>
        </authorList>
    </citation>
    <scope>NUCLEOTIDE SEQUENCE</scope>
    <source>
        <strain evidence="1">HJB301</strain>
    </source>
</reference>
<gene>
    <name evidence="1" type="ORF">PUT78_03755</name>
</gene>
<protein>
    <submittedName>
        <fullName evidence="1">Uncharacterized protein</fullName>
    </submittedName>
</protein>
<evidence type="ECO:0000313" key="2">
    <source>
        <dbReference type="Proteomes" id="UP001431784"/>
    </source>
</evidence>
<organism evidence="1 2">
    <name type="scientific">Roseinatronobacter alkalisoli</name>
    <dbReference type="NCBI Taxonomy" id="3028235"/>
    <lineage>
        <taxon>Bacteria</taxon>
        <taxon>Pseudomonadati</taxon>
        <taxon>Pseudomonadota</taxon>
        <taxon>Alphaproteobacteria</taxon>
        <taxon>Rhodobacterales</taxon>
        <taxon>Paracoccaceae</taxon>
        <taxon>Roseinatronobacter</taxon>
    </lineage>
</organism>
<comment type="caution">
    <text evidence="1">The sequence shown here is derived from an EMBL/GenBank/DDBJ whole genome shotgun (WGS) entry which is preliminary data.</text>
</comment>
<dbReference type="RefSeq" id="WP_274350782.1">
    <property type="nucleotide sequence ID" value="NZ_JAQZSM010000002.1"/>
</dbReference>
<sequence length="108" mass="11818">MQRAADLAHAIAAAEPEDARPLMTAALIDLHAGMPPSEAMDNEAAQEWAKCAGEAELVAIAEAVATELLTRSLHPDQRRGLLRWLFLSLPLANRLRFLKWGKENCACD</sequence>
<dbReference type="Proteomes" id="UP001431784">
    <property type="component" value="Unassembled WGS sequence"/>
</dbReference>
<accession>A0ABT5T5E4</accession>
<keyword evidence="2" id="KW-1185">Reference proteome</keyword>
<dbReference type="EMBL" id="JAQZSM010000002">
    <property type="protein sequence ID" value="MDD7970206.1"/>
    <property type="molecule type" value="Genomic_DNA"/>
</dbReference>
<evidence type="ECO:0000313" key="1">
    <source>
        <dbReference type="EMBL" id="MDD7970206.1"/>
    </source>
</evidence>
<name>A0ABT5T5E4_9RHOB</name>